<keyword evidence="1" id="KW-0812">Transmembrane</keyword>
<keyword evidence="1" id="KW-1133">Transmembrane helix</keyword>
<evidence type="ECO:0000259" key="2">
    <source>
        <dbReference type="Pfam" id="PF10675"/>
    </source>
</evidence>
<comment type="caution">
    <text evidence="3">The sequence shown here is derived from an EMBL/GenBank/DDBJ whole genome shotgun (WGS) entry which is preliminary data.</text>
</comment>
<feature type="domain" description="DUF2489" evidence="2">
    <location>
        <begin position="18"/>
        <end position="142"/>
    </location>
</feature>
<keyword evidence="1" id="KW-0472">Membrane</keyword>
<keyword evidence="4" id="KW-1185">Reference proteome</keyword>
<gene>
    <name evidence="3" type="ORF">BTW10_06740</name>
</gene>
<dbReference type="Proteomes" id="UP000186806">
    <property type="component" value="Unassembled WGS sequence"/>
</dbReference>
<accession>A0A1Q8TE77</accession>
<evidence type="ECO:0000313" key="4">
    <source>
        <dbReference type="Proteomes" id="UP000186806"/>
    </source>
</evidence>
<dbReference type="EMBL" id="MSDQ01000015">
    <property type="protein sequence ID" value="OLO11987.1"/>
    <property type="molecule type" value="Genomic_DNA"/>
</dbReference>
<evidence type="ECO:0000313" key="3">
    <source>
        <dbReference type="EMBL" id="OLO11987.1"/>
    </source>
</evidence>
<dbReference type="RefSeq" id="WP_075368742.1">
    <property type="nucleotide sequence ID" value="NZ_MSDQ01000015.1"/>
</dbReference>
<dbReference type="STRING" id="223900.GCA_000821045_02242"/>
<proteinExistence type="predicted"/>
<dbReference type="Pfam" id="PF10675">
    <property type="entry name" value="DUF2489"/>
    <property type="match status" value="1"/>
</dbReference>
<feature type="transmembrane region" description="Helical" evidence="1">
    <location>
        <begin position="6"/>
        <end position="25"/>
    </location>
</feature>
<reference evidence="3 4" key="1">
    <citation type="submission" date="2016-12" db="EMBL/GenBank/DDBJ databases">
        <title>Draft genome sequences of strains Salinicola socius SMB35, Salinicola sp. MH3R3-1 and Chromohalobacter sp. SMB17 from the Verkhnekamsk potash mining region of Russia.</title>
        <authorList>
            <person name="Mavrodi D.V."/>
            <person name="Olsson B.E."/>
            <person name="Korsakova E.S."/>
            <person name="Pyankova A."/>
            <person name="Mavrodi O.V."/>
            <person name="Plotnikova E.G."/>
        </authorList>
    </citation>
    <scope>NUCLEOTIDE SEQUENCE [LARGE SCALE GENOMIC DNA]</scope>
    <source>
        <strain evidence="3 4">SMB17</strain>
    </source>
</reference>
<dbReference type="AlphaFoldDB" id="A0A1Q8TE77"/>
<sequence>MSVAVGWSLVVLAVLVVAGLVGYAWRLWREVQRREAAQREEIARAHRNCLESLEAIATAMLGDQVDLVEGALRCKVLLDIIDPALLEREDFKVFAEIYRRTEHLHTHSSRQDLSAKQRFAEDRERIALQEERYASLHEAARQVLVFKREWPSGSQ</sequence>
<evidence type="ECO:0000256" key="1">
    <source>
        <dbReference type="SAM" id="Phobius"/>
    </source>
</evidence>
<protein>
    <recommendedName>
        <fullName evidence="2">DUF2489 domain-containing protein</fullName>
    </recommendedName>
</protein>
<dbReference type="InterPro" id="IPR019617">
    <property type="entry name" value="DUF2489"/>
</dbReference>
<organism evidence="3 4">
    <name type="scientific">Chromohalobacter japonicus</name>
    <dbReference type="NCBI Taxonomy" id="223900"/>
    <lineage>
        <taxon>Bacteria</taxon>
        <taxon>Pseudomonadati</taxon>
        <taxon>Pseudomonadota</taxon>
        <taxon>Gammaproteobacteria</taxon>
        <taxon>Oceanospirillales</taxon>
        <taxon>Halomonadaceae</taxon>
        <taxon>Chromohalobacter</taxon>
    </lineage>
</organism>
<name>A0A1Q8TE77_9GAMM</name>